<proteinExistence type="predicted"/>
<evidence type="ECO:0000313" key="1">
    <source>
        <dbReference type="EMBL" id="TXL62487.1"/>
    </source>
</evidence>
<keyword evidence="2" id="KW-1185">Reference proteome</keyword>
<dbReference type="Pfam" id="PF26326">
    <property type="entry name" value="YtzJ"/>
    <property type="match status" value="1"/>
</dbReference>
<dbReference type="EMBL" id="VDUW01000009">
    <property type="protein sequence ID" value="TXL62487.1"/>
    <property type="molecule type" value="Genomic_DNA"/>
</dbReference>
<gene>
    <name evidence="1" type="ORF">FHP05_11815</name>
</gene>
<name>A0A5C8NN23_9BACI</name>
<evidence type="ECO:0000313" key="2">
    <source>
        <dbReference type="Proteomes" id="UP000321574"/>
    </source>
</evidence>
<reference evidence="1 2" key="1">
    <citation type="submission" date="2019-06" db="EMBL/GenBank/DDBJ databases">
        <title>Cerasibacillus sp. nov., isolated from maize field.</title>
        <authorList>
            <person name="Lin S.-Y."/>
            <person name="Tsai C.-F."/>
            <person name="Young C.-C."/>
        </authorList>
    </citation>
    <scope>NUCLEOTIDE SEQUENCE [LARGE SCALE GENOMIC DNA]</scope>
    <source>
        <strain evidence="1 2">CC-CFT480</strain>
    </source>
</reference>
<accession>A0A5C8NN23</accession>
<organism evidence="1 2">
    <name type="scientific">Cerasibacillus terrae</name>
    <dbReference type="NCBI Taxonomy" id="2498845"/>
    <lineage>
        <taxon>Bacteria</taxon>
        <taxon>Bacillati</taxon>
        <taxon>Bacillota</taxon>
        <taxon>Bacilli</taxon>
        <taxon>Bacillales</taxon>
        <taxon>Bacillaceae</taxon>
        <taxon>Cerasibacillus</taxon>
    </lineage>
</organism>
<dbReference type="OrthoDB" id="2679903at2"/>
<dbReference type="AlphaFoldDB" id="A0A5C8NN23"/>
<dbReference type="RefSeq" id="WP_147668494.1">
    <property type="nucleotide sequence ID" value="NZ_VDUW01000009.1"/>
</dbReference>
<sequence length="64" mass="7494">MLVIPIRRICDAKMKQIMDGYTAYSESKQVINKLKKEIEQRNIPVIFDYTNKGCYITPIKNKEA</sequence>
<comment type="caution">
    <text evidence="1">The sequence shown here is derived from an EMBL/GenBank/DDBJ whole genome shotgun (WGS) entry which is preliminary data.</text>
</comment>
<protein>
    <submittedName>
        <fullName evidence="1">Uncharacterized protein</fullName>
    </submittedName>
</protein>
<dbReference type="InterPro" id="IPR058867">
    <property type="entry name" value="YtzJ"/>
</dbReference>
<dbReference type="Proteomes" id="UP000321574">
    <property type="component" value="Unassembled WGS sequence"/>
</dbReference>